<dbReference type="SUPFAM" id="SSF51126">
    <property type="entry name" value="Pectin lyase-like"/>
    <property type="match status" value="1"/>
</dbReference>
<evidence type="ECO:0000256" key="3">
    <source>
        <dbReference type="ARBA" id="ARBA00023295"/>
    </source>
</evidence>
<sequence>MGQGMNRRSWIKGAAKGAAGLAAAGWLAGTPLNTYAQQAGIGVWDPRRFGARGDGASKDTQALQQAIDACASAGGGVVSLSPGRYLTGTLVLKSHVELNLQAGAVLLGSRDMGDYTLPAEALTALKGVLVQHLIFALRQQDIAITGQGVIDGQCQIAPNGVPEPSPDNAWKEVEGAHWKLVHYISPMVELGECSRVRVEGVTLQNSAGWTLRPVACNSVLIRGVKVRNPFNIPNSDGIDPTGCQNVQIVDCDVETGDDAICVKTFNPYGPTPVSRNIEVWNCRINTTCNGFKVGVEGYGGFQNITFRDSEIICTADKINERAIGGVSVEMTDNGWIDGVSISNITMKNVRAPIFVRLQNSYKKKDAMMSGRLQNVKISNIRATGAIMASSITGIPGSPVRGITLENIQISTDEPGQMAWKGSVVPDTPNGYPESKMFGRLPSFGLYCRHAESIALNDVHFHSNVGDPRATLHFEDVNGLTLTDVDATGTANPQAFVELQNVQNASIERCVALEPAAVYAAISGSASQNIAFGENDLRKVRMPAQVRQDVPANAVQVKSRPSH</sequence>
<dbReference type="InterPro" id="IPR012334">
    <property type="entry name" value="Pectin_lyas_fold"/>
</dbReference>
<comment type="caution">
    <text evidence="6">The sequence shown here is derived from an EMBL/GenBank/DDBJ whole genome shotgun (WGS) entry which is preliminary data.</text>
</comment>
<keyword evidence="3 4" id="KW-0326">Glycosidase</keyword>
<dbReference type="AlphaFoldDB" id="A0A4Q1SDY1"/>
<dbReference type="OrthoDB" id="9795222at2"/>
<name>A0A4Q1SDY1_9BACT</name>
<evidence type="ECO:0000256" key="1">
    <source>
        <dbReference type="ARBA" id="ARBA00008834"/>
    </source>
</evidence>
<protein>
    <submittedName>
        <fullName evidence="6">Glycoside hydrolase family 28 protein</fullName>
    </submittedName>
</protein>
<dbReference type="InterPro" id="IPR006626">
    <property type="entry name" value="PbH1"/>
</dbReference>
<comment type="similarity">
    <text evidence="1 4">Belongs to the glycosyl hydrolase 28 family.</text>
</comment>
<dbReference type="GO" id="GO:0005975">
    <property type="term" value="P:carbohydrate metabolic process"/>
    <property type="evidence" value="ECO:0007669"/>
    <property type="project" value="InterPro"/>
</dbReference>
<dbReference type="PANTHER" id="PTHR31339">
    <property type="entry name" value="PECTIN LYASE-RELATED"/>
    <property type="match status" value="1"/>
</dbReference>
<dbReference type="InterPro" id="IPR011050">
    <property type="entry name" value="Pectin_lyase_fold/virulence"/>
</dbReference>
<proteinExistence type="inferred from homology"/>
<dbReference type="Gene3D" id="2.160.20.10">
    <property type="entry name" value="Single-stranded right-handed beta-helix, Pectin lyase-like"/>
    <property type="match status" value="1"/>
</dbReference>
<evidence type="ECO:0000259" key="5">
    <source>
        <dbReference type="Pfam" id="PF12708"/>
    </source>
</evidence>
<evidence type="ECO:0000256" key="4">
    <source>
        <dbReference type="RuleBase" id="RU361169"/>
    </source>
</evidence>
<organism evidence="6 7">
    <name type="scientific">Silvibacterium dinghuense</name>
    <dbReference type="NCBI Taxonomy" id="1560006"/>
    <lineage>
        <taxon>Bacteria</taxon>
        <taxon>Pseudomonadati</taxon>
        <taxon>Acidobacteriota</taxon>
        <taxon>Terriglobia</taxon>
        <taxon>Terriglobales</taxon>
        <taxon>Acidobacteriaceae</taxon>
        <taxon>Silvibacterium</taxon>
    </lineage>
</organism>
<dbReference type="InterPro" id="IPR024535">
    <property type="entry name" value="RHGA/B-epi-like_pectate_lyase"/>
</dbReference>
<dbReference type="EMBL" id="SDMK01000002">
    <property type="protein sequence ID" value="RXS95323.1"/>
    <property type="molecule type" value="Genomic_DNA"/>
</dbReference>
<keyword evidence="2 4" id="KW-0378">Hydrolase</keyword>
<dbReference type="Pfam" id="PF00295">
    <property type="entry name" value="Glyco_hydro_28"/>
    <property type="match status" value="1"/>
</dbReference>
<feature type="domain" description="Rhamnogalacturonase A/B/Epimerase-like pectate lyase" evidence="5">
    <location>
        <begin position="48"/>
        <end position="96"/>
    </location>
</feature>
<dbReference type="InterPro" id="IPR006311">
    <property type="entry name" value="TAT_signal"/>
</dbReference>
<dbReference type="Proteomes" id="UP000290253">
    <property type="component" value="Unassembled WGS sequence"/>
</dbReference>
<evidence type="ECO:0000256" key="2">
    <source>
        <dbReference type="ARBA" id="ARBA00022801"/>
    </source>
</evidence>
<dbReference type="PROSITE" id="PS51318">
    <property type="entry name" value="TAT"/>
    <property type="match status" value="1"/>
</dbReference>
<keyword evidence="7" id="KW-1185">Reference proteome</keyword>
<gene>
    <name evidence="6" type="ORF">ESZ00_12105</name>
</gene>
<dbReference type="PANTHER" id="PTHR31339:SF9">
    <property type="entry name" value="PLASMIN AND FIBRONECTIN-BINDING PROTEIN A"/>
    <property type="match status" value="1"/>
</dbReference>
<dbReference type="InterPro" id="IPR000743">
    <property type="entry name" value="Glyco_hydro_28"/>
</dbReference>
<dbReference type="GO" id="GO:0004650">
    <property type="term" value="F:polygalacturonase activity"/>
    <property type="evidence" value="ECO:0007669"/>
    <property type="project" value="InterPro"/>
</dbReference>
<accession>A0A4Q1SDY1</accession>
<dbReference type="Pfam" id="PF12708">
    <property type="entry name" value="Pect-lyase_RHGA_epim"/>
    <property type="match status" value="1"/>
</dbReference>
<evidence type="ECO:0000313" key="7">
    <source>
        <dbReference type="Proteomes" id="UP000290253"/>
    </source>
</evidence>
<dbReference type="InterPro" id="IPR051801">
    <property type="entry name" value="GH28_Enzymes"/>
</dbReference>
<reference evidence="6 7" key="1">
    <citation type="journal article" date="2016" name="Int. J. Syst. Evol. Microbiol.">
        <title>Acidipila dinghuensis sp. nov., an acidobacterium isolated from forest soil.</title>
        <authorList>
            <person name="Jiang Y.W."/>
            <person name="Wang J."/>
            <person name="Chen M.H."/>
            <person name="Lv Y.Y."/>
            <person name="Qiu L.H."/>
        </authorList>
    </citation>
    <scope>NUCLEOTIDE SEQUENCE [LARGE SCALE GENOMIC DNA]</scope>
    <source>
        <strain evidence="6 7">DHOF10</strain>
    </source>
</reference>
<dbReference type="SMART" id="SM00710">
    <property type="entry name" value="PbH1"/>
    <property type="match status" value="5"/>
</dbReference>
<evidence type="ECO:0000313" key="6">
    <source>
        <dbReference type="EMBL" id="RXS95323.1"/>
    </source>
</evidence>